<dbReference type="AlphaFoldDB" id="A0A1H3HTV1"/>
<reference evidence="4" key="1">
    <citation type="submission" date="2016-10" db="EMBL/GenBank/DDBJ databases">
        <authorList>
            <person name="Varghese N."/>
            <person name="Submissions S."/>
        </authorList>
    </citation>
    <scope>NUCLEOTIDE SEQUENCE [LARGE SCALE GENOMIC DNA]</scope>
    <source>
        <strain evidence="4">DSM 45245</strain>
    </source>
</reference>
<dbReference type="EMBL" id="FNPH01000001">
    <property type="protein sequence ID" value="SDY18936.1"/>
    <property type="molecule type" value="Genomic_DNA"/>
</dbReference>
<protein>
    <submittedName>
        <fullName evidence="3">Myo-inositol-1-phosphate synthase</fullName>
    </submittedName>
</protein>
<organism evidence="3 4">
    <name type="scientific">Micromonospora pattaloongensis</name>
    <dbReference type="NCBI Taxonomy" id="405436"/>
    <lineage>
        <taxon>Bacteria</taxon>
        <taxon>Bacillati</taxon>
        <taxon>Actinomycetota</taxon>
        <taxon>Actinomycetes</taxon>
        <taxon>Micromonosporales</taxon>
        <taxon>Micromonosporaceae</taxon>
        <taxon>Micromonospora</taxon>
    </lineage>
</organism>
<dbReference type="InterPro" id="IPR017815">
    <property type="entry name" value="Myo-inos-1-P_Synthase_actino"/>
</dbReference>
<accession>A0A1H3HTV1</accession>
<evidence type="ECO:0000256" key="1">
    <source>
        <dbReference type="ARBA" id="ARBA00010813"/>
    </source>
</evidence>
<dbReference type="InterPro" id="IPR052199">
    <property type="entry name" value="MIPS"/>
</dbReference>
<dbReference type="OrthoDB" id="9766811at2"/>
<dbReference type="PANTHER" id="PTHR43125">
    <property type="entry name" value="INOSITOL-3-PHOSPHATE SYNTHASE"/>
    <property type="match status" value="1"/>
</dbReference>
<feature type="domain" description="Myo-inositol-1-phosphate synthase GAPDH-like" evidence="2">
    <location>
        <begin position="191"/>
        <end position="299"/>
    </location>
</feature>
<evidence type="ECO:0000259" key="2">
    <source>
        <dbReference type="Pfam" id="PF01658"/>
    </source>
</evidence>
<gene>
    <name evidence="3" type="ORF">SAMN05444365_101988</name>
</gene>
<dbReference type="Pfam" id="PF01658">
    <property type="entry name" value="Inos-1-P_synth"/>
    <property type="match status" value="1"/>
</dbReference>
<dbReference type="PIRSF" id="PIRSF015578">
    <property type="entry name" value="Myoinos-ppht_syn"/>
    <property type="match status" value="1"/>
</dbReference>
<dbReference type="GO" id="GO:0006021">
    <property type="term" value="P:inositol biosynthetic process"/>
    <property type="evidence" value="ECO:0007669"/>
    <property type="project" value="InterPro"/>
</dbReference>
<dbReference type="GO" id="GO:0008654">
    <property type="term" value="P:phospholipid biosynthetic process"/>
    <property type="evidence" value="ECO:0007669"/>
    <property type="project" value="InterPro"/>
</dbReference>
<dbReference type="RefSeq" id="WP_091551835.1">
    <property type="nucleotide sequence ID" value="NZ_FNPH01000001.1"/>
</dbReference>
<dbReference type="GO" id="GO:0004512">
    <property type="term" value="F:inositol-3-phosphate synthase activity"/>
    <property type="evidence" value="ECO:0007669"/>
    <property type="project" value="InterPro"/>
</dbReference>
<dbReference type="InterPro" id="IPR002587">
    <property type="entry name" value="Myo-inos-1-P_Synthase"/>
</dbReference>
<dbReference type="SUPFAM" id="SSF51735">
    <property type="entry name" value="NAD(P)-binding Rossmann-fold domains"/>
    <property type="match status" value="1"/>
</dbReference>
<dbReference type="STRING" id="405436.SAMN05444365_101988"/>
<dbReference type="PANTHER" id="PTHR43125:SF1">
    <property type="entry name" value="INOSITOL-3-PHOSPHATE SYNTHASE"/>
    <property type="match status" value="1"/>
</dbReference>
<dbReference type="InterPro" id="IPR036291">
    <property type="entry name" value="NAD(P)-bd_dom_sf"/>
</dbReference>
<sequence>MGSVRVAIVGVGNCASSLVQGVEYYRNADPNDRVPGLMHVTFGDYHVSDVEFVAAFDVDAKKVGMDLAEAIVASENNTIKLCDVPPTGVLVQRGPTFDGLGQYYREIIEESDAAPVDVAQALRDARVDVVVSYLPVGSEEADKFYAQAAIDAGCAFVNALPVFIASDPVWAKKFEDAGLPIVGDDIKSQVGATIVHRALAKLFEDRGVELLRTYQLNFGGNMDFMNMLERNRLVSKKISKTQSVTSQIPHEMTKGDVHIGPSDHVPWLDDRKWAYIRLEGRSFGDVPLNAELKLEVWDSPNSAGVIIDAVRAAKIALDRGIGGPILSASSYFMKSPPVQYADHDAHQAVEDFIAGKVER</sequence>
<name>A0A1H3HTV1_9ACTN</name>
<dbReference type="InterPro" id="IPR013021">
    <property type="entry name" value="Myo-inos-1-P_Synthase_GAPDH"/>
</dbReference>
<comment type="similarity">
    <text evidence="1">Belongs to the myo-inositol 1-phosphate synthase family.</text>
</comment>
<dbReference type="SUPFAM" id="SSF55347">
    <property type="entry name" value="Glyceraldehyde-3-phosphate dehydrogenase-like, C-terminal domain"/>
    <property type="match status" value="1"/>
</dbReference>
<dbReference type="Proteomes" id="UP000242415">
    <property type="component" value="Unassembled WGS sequence"/>
</dbReference>
<dbReference type="NCBIfam" id="TIGR03450">
    <property type="entry name" value="mycothiol_INO1"/>
    <property type="match status" value="1"/>
</dbReference>
<evidence type="ECO:0000313" key="4">
    <source>
        <dbReference type="Proteomes" id="UP000242415"/>
    </source>
</evidence>
<keyword evidence="4" id="KW-1185">Reference proteome</keyword>
<proteinExistence type="inferred from homology"/>
<dbReference type="Gene3D" id="3.30.360.10">
    <property type="entry name" value="Dihydrodipicolinate Reductase, domain 2"/>
    <property type="match status" value="1"/>
</dbReference>
<evidence type="ECO:0000313" key="3">
    <source>
        <dbReference type="EMBL" id="SDY18936.1"/>
    </source>
</evidence>
<dbReference type="Gene3D" id="3.40.50.720">
    <property type="entry name" value="NAD(P)-binding Rossmann-like Domain"/>
    <property type="match status" value="1"/>
</dbReference>